<accession>A0A1Z5T9N5</accession>
<name>A0A1Z5T9N5_HORWE</name>
<gene>
    <name evidence="2" type="ORF">BTJ68_08870</name>
</gene>
<feature type="region of interest" description="Disordered" evidence="1">
    <location>
        <begin position="381"/>
        <end position="447"/>
    </location>
</feature>
<feature type="region of interest" description="Disordered" evidence="1">
    <location>
        <begin position="125"/>
        <end position="146"/>
    </location>
</feature>
<dbReference type="OrthoDB" id="286814at2759"/>
<feature type="compositionally biased region" description="Low complexity" evidence="1">
    <location>
        <begin position="26"/>
        <end position="55"/>
    </location>
</feature>
<feature type="region of interest" description="Disordered" evidence="1">
    <location>
        <begin position="588"/>
        <end position="631"/>
    </location>
</feature>
<protein>
    <recommendedName>
        <fullName evidence="4">Cyclin N-terminal domain-containing protein</fullName>
    </recommendedName>
</protein>
<dbReference type="PANTHER" id="PTHR15615:SF36">
    <property type="entry name" value="PHO85 CYCLIN-5"/>
    <property type="match status" value="1"/>
</dbReference>
<dbReference type="STRING" id="1157616.A0A1Z5T9N5"/>
<dbReference type="CDD" id="cd20557">
    <property type="entry name" value="CYCLIN_ScPCL1-like"/>
    <property type="match status" value="1"/>
</dbReference>
<feature type="region of interest" description="Disordered" evidence="1">
    <location>
        <begin position="1"/>
        <end position="67"/>
    </location>
</feature>
<feature type="region of interest" description="Disordered" evidence="1">
    <location>
        <begin position="478"/>
        <end position="528"/>
    </location>
</feature>
<feature type="compositionally biased region" description="Basic residues" evidence="1">
    <location>
        <begin position="615"/>
        <end position="625"/>
    </location>
</feature>
<dbReference type="VEuPathDB" id="FungiDB:BTJ68_08870"/>
<reference evidence="2 3" key="1">
    <citation type="submission" date="2017-01" db="EMBL/GenBank/DDBJ databases">
        <title>The recent genome duplication of the halophilic yeast Hortaea werneckii: insights from long-read sequencing.</title>
        <authorList>
            <person name="Sinha S."/>
            <person name="Flibotte S."/>
            <person name="Neira M."/>
            <person name="Lenassi M."/>
            <person name="Gostincar C."/>
            <person name="Stajich J.E."/>
            <person name="Nislow C.E."/>
        </authorList>
    </citation>
    <scope>NUCLEOTIDE SEQUENCE [LARGE SCALE GENOMIC DNA]</scope>
    <source>
        <strain evidence="2 3">EXF-2000</strain>
    </source>
</reference>
<feature type="region of interest" description="Disordered" evidence="1">
    <location>
        <begin position="652"/>
        <end position="738"/>
    </location>
</feature>
<feature type="compositionally biased region" description="Polar residues" evidence="1">
    <location>
        <begin position="381"/>
        <end position="395"/>
    </location>
</feature>
<feature type="compositionally biased region" description="Polar residues" evidence="1">
    <location>
        <begin position="425"/>
        <end position="436"/>
    </location>
</feature>
<dbReference type="Proteomes" id="UP000194280">
    <property type="component" value="Unassembled WGS sequence"/>
</dbReference>
<feature type="compositionally biased region" description="Polar residues" evidence="1">
    <location>
        <begin position="1"/>
        <end position="25"/>
    </location>
</feature>
<feature type="compositionally biased region" description="Low complexity" evidence="1">
    <location>
        <begin position="507"/>
        <end position="524"/>
    </location>
</feature>
<feature type="compositionally biased region" description="Low complexity" evidence="1">
    <location>
        <begin position="718"/>
        <end position="737"/>
    </location>
</feature>
<feature type="compositionally biased region" description="Low complexity" evidence="1">
    <location>
        <begin position="484"/>
        <end position="500"/>
    </location>
</feature>
<feature type="compositionally biased region" description="Low complexity" evidence="1">
    <location>
        <begin position="437"/>
        <end position="447"/>
    </location>
</feature>
<dbReference type="GO" id="GO:0016538">
    <property type="term" value="F:cyclin-dependent protein serine/threonine kinase regulator activity"/>
    <property type="evidence" value="ECO:0007669"/>
    <property type="project" value="TreeGrafter"/>
</dbReference>
<feature type="compositionally biased region" description="Low complexity" evidence="1">
    <location>
        <begin position="660"/>
        <end position="684"/>
    </location>
</feature>
<comment type="caution">
    <text evidence="2">The sequence shown here is derived from an EMBL/GenBank/DDBJ whole genome shotgun (WGS) entry which is preliminary data.</text>
</comment>
<keyword evidence="3" id="KW-1185">Reference proteome</keyword>
<dbReference type="Gene3D" id="1.10.472.10">
    <property type="entry name" value="Cyclin-like"/>
    <property type="match status" value="1"/>
</dbReference>
<dbReference type="AlphaFoldDB" id="A0A1Z5T9N5"/>
<proteinExistence type="predicted"/>
<dbReference type="PANTHER" id="PTHR15615">
    <property type="match status" value="1"/>
</dbReference>
<evidence type="ECO:0008006" key="4">
    <source>
        <dbReference type="Google" id="ProtNLM"/>
    </source>
</evidence>
<dbReference type="EMBL" id="MUNK01000088">
    <property type="protein sequence ID" value="OTA32698.1"/>
    <property type="molecule type" value="Genomic_DNA"/>
</dbReference>
<dbReference type="GO" id="GO:0000307">
    <property type="term" value="C:cyclin-dependent protein kinase holoenzyme complex"/>
    <property type="evidence" value="ECO:0007669"/>
    <property type="project" value="TreeGrafter"/>
</dbReference>
<feature type="region of interest" description="Disordered" evidence="1">
    <location>
        <begin position="541"/>
        <end position="571"/>
    </location>
</feature>
<organism evidence="2 3">
    <name type="scientific">Hortaea werneckii EXF-2000</name>
    <dbReference type="NCBI Taxonomy" id="1157616"/>
    <lineage>
        <taxon>Eukaryota</taxon>
        <taxon>Fungi</taxon>
        <taxon>Dikarya</taxon>
        <taxon>Ascomycota</taxon>
        <taxon>Pezizomycotina</taxon>
        <taxon>Dothideomycetes</taxon>
        <taxon>Dothideomycetidae</taxon>
        <taxon>Mycosphaerellales</taxon>
        <taxon>Teratosphaeriaceae</taxon>
        <taxon>Hortaea</taxon>
    </lineage>
</organism>
<evidence type="ECO:0000256" key="1">
    <source>
        <dbReference type="SAM" id="MobiDB-lite"/>
    </source>
</evidence>
<sequence length="753" mass="82145">MMSSAYIDSSSFGHTQSSQGCGQYPSSVTSSASSSQDSIFSDTGSTQSSIASSISDDFRPSQEDASQTCAPTYLHQQAKAGHAVAAQQQQQQQQQYQQLYQHQQQQQQKAQCAQAPPSYADITSVPTEQRQHPRRSSLARNQKPPPLVRQCERKINFVDSLVDSATQMVEVIWPLSVVPCSNERESGRSVLPLRTYIEETLRRSRTSYSTLQVALYYLVLIKPFVPKTDFTMEQTVDCPANRALMCGRRMFLAALILASKYLQDRNYSAKAWSKMSGLRVEEINTNERTFLAKICWKLHIAEPVFKRWTDVVLRYTPSTQPPSPGQGSCITWKSLIPVLTPDLEKVPLPPQNKQAPSQCPISSGYTTPTMATPRSALNPMQMQVDSTSQQTTPTPHNLLPRYLEPKPDLAPPTPALARMGPLPTPQLTPSSVASNTPAASACSSRRPSISSAMAMAQKSCLNRCTMDSHPGTVPNVDRFQAAARRPSISTASSGSSPESMMSDRSRSSRASSISSVSTVSTTSSMAPNRAYLARQATCRNVPRLPTLPTPVQEEKEGTVSKPTIIGDDTEMNTSPEIIDFSVNEKALHAPHRHSKNAPHHGHHPAPAHTSTADKSRKRARPRGSARRSDLQEEVRLLLEEELDAMDVDYDDTVDDRHETSPSPAATTSSTITTSSSSQTLSRTPSYDDKEIQPPPSLSRQASRIPVQKNEGKKRTCYSSSMSISPSPAANAAAAGSSRMGLHANGGGVEGVAY</sequence>
<dbReference type="InterPro" id="IPR013922">
    <property type="entry name" value="Cyclin_PHO80-like"/>
</dbReference>
<dbReference type="InParanoid" id="A0A1Z5T9N5"/>
<feature type="compositionally biased region" description="Basic residues" evidence="1">
    <location>
        <begin position="588"/>
        <end position="605"/>
    </location>
</feature>
<evidence type="ECO:0000313" key="2">
    <source>
        <dbReference type="EMBL" id="OTA32698.1"/>
    </source>
</evidence>
<evidence type="ECO:0000313" key="3">
    <source>
        <dbReference type="Proteomes" id="UP000194280"/>
    </source>
</evidence>
<dbReference type="Pfam" id="PF08613">
    <property type="entry name" value="Cyclin"/>
    <property type="match status" value="1"/>
</dbReference>
<dbReference type="GO" id="GO:0005634">
    <property type="term" value="C:nucleus"/>
    <property type="evidence" value="ECO:0007669"/>
    <property type="project" value="TreeGrafter"/>
</dbReference>
<dbReference type="GO" id="GO:0019901">
    <property type="term" value="F:protein kinase binding"/>
    <property type="evidence" value="ECO:0007669"/>
    <property type="project" value="InterPro"/>
</dbReference>